<dbReference type="Proteomes" id="UP001157914">
    <property type="component" value="Unassembled WGS sequence"/>
</dbReference>
<accession>A0ABY1PFQ2</accession>
<dbReference type="InterPro" id="IPR000212">
    <property type="entry name" value="DNA_helicase_UvrD/REP"/>
</dbReference>
<dbReference type="PANTHER" id="PTHR11070:SF2">
    <property type="entry name" value="ATP-DEPENDENT DNA HELICASE SRS2"/>
    <property type="match status" value="1"/>
</dbReference>
<evidence type="ECO:0000256" key="1">
    <source>
        <dbReference type="ARBA" id="ARBA00034923"/>
    </source>
</evidence>
<dbReference type="InterPro" id="IPR027785">
    <property type="entry name" value="UvrD-like_helicase_C"/>
</dbReference>
<keyword evidence="4" id="KW-1185">Reference proteome</keyword>
<evidence type="ECO:0000313" key="4">
    <source>
        <dbReference type="Proteomes" id="UP001157914"/>
    </source>
</evidence>
<organism evidence="3 4">
    <name type="scientific">Roseibium denhamense</name>
    <dbReference type="NCBI Taxonomy" id="76305"/>
    <lineage>
        <taxon>Bacteria</taxon>
        <taxon>Pseudomonadati</taxon>
        <taxon>Pseudomonadota</taxon>
        <taxon>Alphaproteobacteria</taxon>
        <taxon>Hyphomicrobiales</taxon>
        <taxon>Stappiaceae</taxon>
        <taxon>Roseibium</taxon>
    </lineage>
</organism>
<reference evidence="3 4" key="1">
    <citation type="submission" date="2017-05" db="EMBL/GenBank/DDBJ databases">
        <authorList>
            <person name="Varghese N."/>
            <person name="Submissions S."/>
        </authorList>
    </citation>
    <scope>NUCLEOTIDE SEQUENCE [LARGE SCALE GENOMIC DNA]</scope>
    <source>
        <strain evidence="3 4">DSM 15949</strain>
    </source>
</reference>
<dbReference type="SUPFAM" id="SSF52540">
    <property type="entry name" value="P-loop containing nucleoside triphosphate hydrolases"/>
    <property type="match status" value="1"/>
</dbReference>
<dbReference type="Gene3D" id="3.40.50.300">
    <property type="entry name" value="P-loop containing nucleotide triphosphate hydrolases"/>
    <property type="match status" value="3"/>
</dbReference>
<evidence type="ECO:0000313" key="3">
    <source>
        <dbReference type="EMBL" id="SMP33340.1"/>
    </source>
</evidence>
<name>A0ABY1PFQ2_9HYPH</name>
<dbReference type="InterPro" id="IPR027417">
    <property type="entry name" value="P-loop_NTPase"/>
</dbReference>
<dbReference type="EMBL" id="FXTT01000005">
    <property type="protein sequence ID" value="SMP33340.1"/>
    <property type="molecule type" value="Genomic_DNA"/>
</dbReference>
<protein>
    <recommendedName>
        <fullName evidence="1">DNA 3'-5' helicase II</fullName>
    </recommendedName>
</protein>
<comment type="caution">
    <text evidence="3">The sequence shown here is derived from an EMBL/GenBank/DDBJ whole genome shotgun (WGS) entry which is preliminary data.</text>
</comment>
<dbReference type="Pfam" id="PF13538">
    <property type="entry name" value="UvrD_C_2"/>
    <property type="match status" value="1"/>
</dbReference>
<proteinExistence type="predicted"/>
<evidence type="ECO:0000259" key="2">
    <source>
        <dbReference type="Pfam" id="PF13538"/>
    </source>
</evidence>
<gene>
    <name evidence="3" type="ORF">SAMN06265374_3719</name>
</gene>
<dbReference type="RefSeq" id="WP_155190182.1">
    <property type="nucleotide sequence ID" value="NZ_BAAAEA010000001.1"/>
</dbReference>
<sequence>MSRDHVLESFVCPVAEEALSTFSVISQRAKEQLLDGIKGGGPSAFASMNTFTDSKALNSRKRIDDEIREGYRILSEVPSIARVVVVDEQDDKTTFYFSRTSSPALIDPPLKFASYRSPVGRLAELDVGDELELPRGGGESIIVEIIEHARFQPIFSDLQWDGRNAILEGVGYGPISVQSLRALLKTVPEIDESFLDELLREEDEDANVRKGIRRAVISSMDLRDQPVLDKYQGEIFRMPLGSRLLILGAPGTGKTTTLIRRLGQKLDLEFLDDAERRAIRGDIESGHNESWIMFTPTELLKLYVKEAFSREGIPAPDSRIQTWSEMRTELARNEFRILRTAASKSSLVMKDTAKTIDSGIETRLIDWFSDFDQWQRGTFWEELHEAAKRLSENPLPSVSSIGTRILEIVEKADDDNPAADLLALTNVAVEIGSLLESMKKDTDDKIRQSLNVHAFQDKSFLDEMAAYVASLEKLVDDDFDPDEEDEEEEVIQTRGSRSMAATAYMNAMRTLARAKARRRSLPKTGPTSRLLEWLGEKTLPEETIPEVGESLVVQAALRIFSNPVGRYIDRVPSRYRGFRRVRQAESRWYRTEGIARSEVHPLEVDVMLLTMLREADQLITGARDLMERDTAARRILRRMEQLYRTQILVDEATDFSPIQLACMATMARPGTRSFFACGDFNQRVTNWGTRTDDEMRWVLPDIATKTVTVAYRQSGQLHNFAKQLIVLSGGSEDDAVLPKYTENDGVPPVLAKGMNDIDRTASWLASRIVEIEKFVGELPSIAVLVNSEEEVSPIAKSLSATLEDQNISVQACPDGQVRGRESAVRVFNVQHIKGLEFEAVFFLGVDGLAQKQPDLFDKYLYVGATRAATYLGLTCEADLPPALSSLESLFETHW</sequence>
<dbReference type="PANTHER" id="PTHR11070">
    <property type="entry name" value="UVRD / RECB / PCRA DNA HELICASE FAMILY MEMBER"/>
    <property type="match status" value="1"/>
</dbReference>
<feature type="domain" description="UvrD-like helicase C-terminal" evidence="2">
    <location>
        <begin position="824"/>
        <end position="873"/>
    </location>
</feature>